<dbReference type="EMBL" id="BAABME010000217">
    <property type="protein sequence ID" value="GAA0140782.1"/>
    <property type="molecule type" value="Genomic_DNA"/>
</dbReference>
<sequence>MKKSWKKSDFVAMEKKKVEKLEEHCEVVEKEGHLKQKMWEDQEVEKLKEHCGVVEIEGYLKKKMWEVEVKRLRENYEKECDLMRRELSSTFLEKMELEQKMKQHCDVSEKRDFEKKMLEDEMKRLRENYEK</sequence>
<evidence type="ECO:0000313" key="1">
    <source>
        <dbReference type="EMBL" id="GAA0140782.1"/>
    </source>
</evidence>
<name>A0AAV3NN54_LITER</name>
<evidence type="ECO:0000313" key="2">
    <source>
        <dbReference type="Proteomes" id="UP001454036"/>
    </source>
</evidence>
<keyword evidence="2" id="KW-1185">Reference proteome</keyword>
<dbReference type="AlphaFoldDB" id="A0AAV3NN54"/>
<proteinExistence type="predicted"/>
<comment type="caution">
    <text evidence="1">The sequence shown here is derived from an EMBL/GenBank/DDBJ whole genome shotgun (WGS) entry which is preliminary data.</text>
</comment>
<gene>
    <name evidence="1" type="ORF">LIER_02073</name>
</gene>
<dbReference type="Proteomes" id="UP001454036">
    <property type="component" value="Unassembled WGS sequence"/>
</dbReference>
<organism evidence="1 2">
    <name type="scientific">Lithospermum erythrorhizon</name>
    <name type="common">Purple gromwell</name>
    <name type="synonym">Lithospermum officinale var. erythrorhizon</name>
    <dbReference type="NCBI Taxonomy" id="34254"/>
    <lineage>
        <taxon>Eukaryota</taxon>
        <taxon>Viridiplantae</taxon>
        <taxon>Streptophyta</taxon>
        <taxon>Embryophyta</taxon>
        <taxon>Tracheophyta</taxon>
        <taxon>Spermatophyta</taxon>
        <taxon>Magnoliopsida</taxon>
        <taxon>eudicotyledons</taxon>
        <taxon>Gunneridae</taxon>
        <taxon>Pentapetalae</taxon>
        <taxon>asterids</taxon>
        <taxon>lamiids</taxon>
        <taxon>Boraginales</taxon>
        <taxon>Boraginaceae</taxon>
        <taxon>Boraginoideae</taxon>
        <taxon>Lithospermeae</taxon>
        <taxon>Lithospermum</taxon>
    </lineage>
</organism>
<protein>
    <submittedName>
        <fullName evidence="1">Uncharacterized protein</fullName>
    </submittedName>
</protein>
<reference evidence="1 2" key="1">
    <citation type="submission" date="2024-01" db="EMBL/GenBank/DDBJ databases">
        <title>The complete chloroplast genome sequence of Lithospermum erythrorhizon: insights into the phylogenetic relationship among Boraginaceae species and the maternal lineages of purple gromwells.</title>
        <authorList>
            <person name="Okada T."/>
            <person name="Watanabe K."/>
        </authorList>
    </citation>
    <scope>NUCLEOTIDE SEQUENCE [LARGE SCALE GENOMIC DNA]</scope>
</reference>
<accession>A0AAV3NN54</accession>